<feature type="transmembrane region" description="Helical" evidence="6">
    <location>
        <begin position="73"/>
        <end position="94"/>
    </location>
</feature>
<evidence type="ECO:0000313" key="9">
    <source>
        <dbReference type="Proteomes" id="UP000270649"/>
    </source>
</evidence>
<name>A0A3M0HAU1_9CORY</name>
<dbReference type="Pfam" id="PF01925">
    <property type="entry name" value="TauE"/>
    <property type="match status" value="1"/>
</dbReference>
<evidence type="ECO:0000313" key="10">
    <source>
        <dbReference type="Proteomes" id="UP001518680"/>
    </source>
</evidence>
<dbReference type="OrthoDB" id="45564at2"/>
<evidence type="ECO:0000256" key="1">
    <source>
        <dbReference type="ARBA" id="ARBA00004141"/>
    </source>
</evidence>
<dbReference type="PANTHER" id="PTHR43701:SF12">
    <property type="entry name" value="MEMBRANE TRANSPORTER PROTEIN YTNM-RELATED"/>
    <property type="match status" value="1"/>
</dbReference>
<evidence type="ECO:0000256" key="6">
    <source>
        <dbReference type="RuleBase" id="RU363041"/>
    </source>
</evidence>
<evidence type="ECO:0000256" key="4">
    <source>
        <dbReference type="ARBA" id="ARBA00022989"/>
    </source>
</evidence>
<dbReference type="Proteomes" id="UP000270649">
    <property type="component" value="Unassembled WGS sequence"/>
</dbReference>
<evidence type="ECO:0000313" key="7">
    <source>
        <dbReference type="EMBL" id="MBM0244663.1"/>
    </source>
</evidence>
<evidence type="ECO:0000256" key="2">
    <source>
        <dbReference type="ARBA" id="ARBA00009142"/>
    </source>
</evidence>
<dbReference type="EMBL" id="JAACBX020000002">
    <property type="protein sequence ID" value="MBM0244663.1"/>
    <property type="molecule type" value="Genomic_DNA"/>
</dbReference>
<dbReference type="InterPro" id="IPR002781">
    <property type="entry name" value="TM_pro_TauE-like"/>
</dbReference>
<gene>
    <name evidence="8" type="ORF">D9543_05885</name>
    <name evidence="7" type="ORF">GWO63_010525</name>
</gene>
<feature type="transmembrane region" description="Helical" evidence="6">
    <location>
        <begin position="100"/>
        <end position="119"/>
    </location>
</feature>
<dbReference type="PANTHER" id="PTHR43701">
    <property type="entry name" value="MEMBRANE TRANSPORTER PROTEIN MJ0441-RELATED"/>
    <property type="match status" value="1"/>
</dbReference>
<keyword evidence="10" id="KW-1185">Reference proteome</keyword>
<accession>A0A3M0HAU1</accession>
<reference evidence="7 10" key="2">
    <citation type="submission" date="2021-01" db="EMBL/GenBank/DDBJ databases">
        <title>Complete genome sequences of Corynebacterium macginleyi strains isolated from infectious keratitis.</title>
        <authorList>
            <person name="Sagerfors S."/>
            <person name="Poehlein A."/>
            <person name="Soderquist B."/>
            <person name="Bruggemann H."/>
        </authorList>
    </citation>
    <scope>NUCLEOTIDE SEQUENCE [LARGE SCALE GENOMIC DNA]</scope>
    <source>
        <strain evidence="7 10">12T220</strain>
    </source>
</reference>
<protein>
    <recommendedName>
        <fullName evidence="6">Probable membrane transporter protein</fullName>
    </recommendedName>
</protein>
<proteinExistence type="inferred from homology"/>
<comment type="subcellular location">
    <subcellularLocation>
        <location evidence="6">Cell membrane</location>
        <topology evidence="6">Multi-pass membrane protein</topology>
    </subcellularLocation>
    <subcellularLocation>
        <location evidence="1">Membrane</location>
        <topology evidence="1">Multi-pass membrane protein</topology>
    </subcellularLocation>
</comment>
<comment type="caution">
    <text evidence="8">The sequence shown here is derived from an EMBL/GenBank/DDBJ whole genome shotgun (WGS) entry which is preliminary data.</text>
</comment>
<feature type="transmembrane region" description="Helical" evidence="6">
    <location>
        <begin position="232"/>
        <end position="251"/>
    </location>
</feature>
<comment type="similarity">
    <text evidence="2 6">Belongs to the 4-toluene sulfonate uptake permease (TSUP) (TC 2.A.102) family.</text>
</comment>
<evidence type="ECO:0000313" key="8">
    <source>
        <dbReference type="EMBL" id="RMB60836.1"/>
    </source>
</evidence>
<organism evidence="8 9">
    <name type="scientific">Corynebacterium macginleyi</name>
    <dbReference type="NCBI Taxonomy" id="38290"/>
    <lineage>
        <taxon>Bacteria</taxon>
        <taxon>Bacillati</taxon>
        <taxon>Actinomycetota</taxon>
        <taxon>Actinomycetes</taxon>
        <taxon>Mycobacteriales</taxon>
        <taxon>Corynebacteriaceae</taxon>
        <taxon>Corynebacterium</taxon>
    </lineage>
</organism>
<keyword evidence="5 6" id="KW-0472">Membrane</keyword>
<keyword evidence="4 6" id="KW-1133">Transmembrane helix</keyword>
<dbReference type="RefSeq" id="WP_121927776.1">
    <property type="nucleotide sequence ID" value="NZ_CP068292.1"/>
</dbReference>
<sequence length="339" mass="34526">MLTLILIAVAGAAAQLVDGGIGMGFGVTSTTILLLAGLGPAQASAVVHTAELGTTAMSGLSHARFGNVDWKTVFRLGVPGAIAAFIGATVLANISTDTAVPITALILVAIGGNLIWRFSRPYRAKFGRKRSHSTPFLIGLGSVGGFVDSTGGGGWGPVSTSTLMAIGREQPRRIVGTVNTAEFLVTLGATLGFVVGLWEDIVTNLSAVVALLIGGCIAAPIAAWVISRIEPVVLGGLVGTAIVTLNIGKVLGGIETYFGLTVPGFVSTLFIVLILIVGISATIHGARATRAARARELEAENAETKAHAEFHTAACAHSAAGSSQDVNVVEESAPRADKA</sequence>
<dbReference type="GO" id="GO:0005886">
    <property type="term" value="C:plasma membrane"/>
    <property type="evidence" value="ECO:0007669"/>
    <property type="project" value="UniProtKB-SubCell"/>
</dbReference>
<dbReference type="Proteomes" id="UP001518680">
    <property type="component" value="Unassembled WGS sequence"/>
</dbReference>
<dbReference type="InterPro" id="IPR051598">
    <property type="entry name" value="TSUP/Inactive_protease-like"/>
</dbReference>
<feature type="transmembrane region" description="Helical" evidence="6">
    <location>
        <begin position="174"/>
        <end position="198"/>
    </location>
</feature>
<keyword evidence="6" id="KW-1003">Cell membrane</keyword>
<evidence type="ECO:0000256" key="3">
    <source>
        <dbReference type="ARBA" id="ARBA00022692"/>
    </source>
</evidence>
<dbReference type="EMBL" id="REGC01000005">
    <property type="protein sequence ID" value="RMB60836.1"/>
    <property type="molecule type" value="Genomic_DNA"/>
</dbReference>
<feature type="transmembrane region" description="Helical" evidence="6">
    <location>
        <begin position="257"/>
        <end position="283"/>
    </location>
</feature>
<dbReference type="AlphaFoldDB" id="A0A3M0HAU1"/>
<feature type="transmembrane region" description="Helical" evidence="6">
    <location>
        <begin position="204"/>
        <end position="225"/>
    </location>
</feature>
<reference evidence="8 9" key="1">
    <citation type="submission" date="2018-10" db="EMBL/GenBank/DDBJ databases">
        <title>Corynebacterium macginleyi genome sequencing and assembly of the type strain and two clinical samples.</title>
        <authorList>
            <person name="Bernier A.-M."/>
            <person name="Bernard K."/>
        </authorList>
    </citation>
    <scope>NUCLEOTIDE SEQUENCE [LARGE SCALE GENOMIC DNA]</scope>
    <source>
        <strain evidence="8 9">NML 120205</strain>
    </source>
</reference>
<evidence type="ECO:0000256" key="5">
    <source>
        <dbReference type="ARBA" id="ARBA00023136"/>
    </source>
</evidence>
<keyword evidence="3 6" id="KW-0812">Transmembrane</keyword>